<dbReference type="GO" id="GO:0004866">
    <property type="term" value="F:endopeptidase inhibitor activity"/>
    <property type="evidence" value="ECO:0007669"/>
    <property type="project" value="InterPro"/>
</dbReference>
<evidence type="ECO:0000313" key="5">
    <source>
        <dbReference type="Proteomes" id="UP000515124"/>
    </source>
</evidence>
<dbReference type="Gene3D" id="3.40.1000.30">
    <property type="match status" value="1"/>
</dbReference>
<dbReference type="GO" id="GO:0043161">
    <property type="term" value="P:proteasome-mediated ubiquitin-dependent protein catabolic process"/>
    <property type="evidence" value="ECO:0007669"/>
    <property type="project" value="InterPro"/>
</dbReference>
<keyword evidence="5" id="KW-1185">Reference proteome</keyword>
<dbReference type="Proteomes" id="UP000515124">
    <property type="component" value="Unplaced"/>
</dbReference>
<dbReference type="RefSeq" id="XP_021830431.1">
    <property type="nucleotide sequence ID" value="XM_021974739.1"/>
</dbReference>
<proteinExistence type="inferred from homology"/>
<evidence type="ECO:0000256" key="2">
    <source>
        <dbReference type="ARBA" id="ARBA00022942"/>
    </source>
</evidence>
<evidence type="ECO:0000313" key="6">
    <source>
        <dbReference type="RefSeq" id="XP_021830431.1"/>
    </source>
</evidence>
<dbReference type="PANTHER" id="PTHR13266:SF1">
    <property type="entry name" value="PROTEASOME INHIBITOR PI31 SUBUNIT"/>
    <property type="match status" value="1"/>
</dbReference>
<dbReference type="GO" id="GO:0000502">
    <property type="term" value="C:proteasome complex"/>
    <property type="evidence" value="ECO:0007669"/>
    <property type="project" value="UniProtKB-KW"/>
</dbReference>
<accession>A0A6P5TTX1</accession>
<reference evidence="6" key="1">
    <citation type="submission" date="2025-08" db="UniProtKB">
        <authorList>
            <consortium name="RefSeq"/>
        </authorList>
    </citation>
    <scope>IDENTIFICATION</scope>
</reference>
<organism evidence="5 6">
    <name type="scientific">Prunus avium</name>
    <name type="common">Cherry</name>
    <name type="synonym">Cerasus avium</name>
    <dbReference type="NCBI Taxonomy" id="42229"/>
    <lineage>
        <taxon>Eukaryota</taxon>
        <taxon>Viridiplantae</taxon>
        <taxon>Streptophyta</taxon>
        <taxon>Embryophyta</taxon>
        <taxon>Tracheophyta</taxon>
        <taxon>Spermatophyta</taxon>
        <taxon>Magnoliopsida</taxon>
        <taxon>eudicotyledons</taxon>
        <taxon>Gunneridae</taxon>
        <taxon>Pentapetalae</taxon>
        <taxon>rosids</taxon>
        <taxon>fabids</taxon>
        <taxon>Rosales</taxon>
        <taxon>Rosaceae</taxon>
        <taxon>Amygdaloideae</taxon>
        <taxon>Amygdaleae</taxon>
        <taxon>Prunus</taxon>
    </lineage>
</organism>
<sequence>MASGKSVMALIKALKPAFRNGNNNDKVAFAVHSFFLASGYELTATGTPAFNPSGLTSASTDEVGIQDWNELDDQYAFIYVKPEKGSRKVLVKCLVMEGKLHVYYALTDGSSKHVELDVGNYVEENGGGNYSRQFKNMEMLVTRLESLQHFSSETSETNCVRRIKIESHSGPVPQTHISGRKRKELLTLCEEKETPANTTNVAVAGSVKHVYSIRRVKQKIGTGSDEADGLGILIEDKKTDIKEPHYVPATALMAEPVPASKAADSVPATQFHHLSDEMLPSPLKKISPRHLQDGEVYRGGKRMRR</sequence>
<dbReference type="InterPro" id="IPR021625">
    <property type="entry name" value="PI31_Prot_N"/>
</dbReference>
<evidence type="ECO:0000256" key="3">
    <source>
        <dbReference type="SAM" id="MobiDB-lite"/>
    </source>
</evidence>
<dbReference type="PANTHER" id="PTHR13266">
    <property type="entry name" value="PROTEASOME INHIBITOR"/>
    <property type="match status" value="1"/>
</dbReference>
<keyword evidence="2" id="KW-0647">Proteasome</keyword>
<name>A0A6P5TTX1_PRUAV</name>
<evidence type="ECO:0000259" key="4">
    <source>
        <dbReference type="Pfam" id="PF11566"/>
    </source>
</evidence>
<dbReference type="InterPro" id="IPR045128">
    <property type="entry name" value="PI31-like"/>
</dbReference>
<comment type="similarity">
    <text evidence="1">Belongs to the proteasome inhibitor PI31 family.</text>
</comment>
<feature type="region of interest" description="Disordered" evidence="3">
    <location>
        <begin position="275"/>
        <end position="305"/>
    </location>
</feature>
<protein>
    <submittedName>
        <fullName evidence="6">Probable proteasome inhibitor isoform X4</fullName>
    </submittedName>
</protein>
<evidence type="ECO:0000256" key="1">
    <source>
        <dbReference type="ARBA" id="ARBA00006405"/>
    </source>
</evidence>
<dbReference type="GeneID" id="110770577"/>
<dbReference type="AlphaFoldDB" id="A0A6P5TTX1"/>
<dbReference type="GO" id="GO:0070628">
    <property type="term" value="F:proteasome binding"/>
    <property type="evidence" value="ECO:0007669"/>
    <property type="project" value="InterPro"/>
</dbReference>
<dbReference type="Pfam" id="PF11566">
    <property type="entry name" value="PI31_Prot_N"/>
    <property type="match status" value="1"/>
</dbReference>
<feature type="domain" description="PI31 proteasome regulator N-terminal" evidence="4">
    <location>
        <begin position="22"/>
        <end position="144"/>
    </location>
</feature>
<gene>
    <name evidence="6" type="primary">LOC110770577</name>
</gene>